<evidence type="ECO:0000313" key="7">
    <source>
        <dbReference type="EMBL" id="MBU3830924.1"/>
    </source>
</evidence>
<dbReference type="EMBL" id="JAHLFM010000029">
    <property type="protein sequence ID" value="MBU3830924.1"/>
    <property type="molecule type" value="Genomic_DNA"/>
</dbReference>
<accession>A0A9E2KWW4</accession>
<evidence type="ECO:0000256" key="6">
    <source>
        <dbReference type="SAM" id="Phobius"/>
    </source>
</evidence>
<evidence type="ECO:0000313" key="8">
    <source>
        <dbReference type="Proteomes" id="UP000824247"/>
    </source>
</evidence>
<sequence length="80" mass="9113">MRRKFMSSGDIAGLAVGMVIVGIIIGVIVGFFIAKYVFKRQLKKNPPITKETIRMIYSQVGRKPTEKQINDIYRRAVKVK</sequence>
<evidence type="ECO:0000256" key="2">
    <source>
        <dbReference type="ARBA" id="ARBA00006694"/>
    </source>
</evidence>
<evidence type="ECO:0000256" key="3">
    <source>
        <dbReference type="ARBA" id="ARBA00022692"/>
    </source>
</evidence>
<comment type="subcellular location">
    <subcellularLocation>
        <location evidence="1">Membrane</location>
        <topology evidence="1">Single-pass membrane protein</topology>
    </subcellularLocation>
</comment>
<dbReference type="Proteomes" id="UP000824247">
    <property type="component" value="Unassembled WGS sequence"/>
</dbReference>
<keyword evidence="4 6" id="KW-1133">Transmembrane helix</keyword>
<dbReference type="AlphaFoldDB" id="A0A9E2KWW4"/>
<reference evidence="7" key="1">
    <citation type="journal article" date="2021" name="PeerJ">
        <title>Extensive microbial diversity within the chicken gut microbiome revealed by metagenomics and culture.</title>
        <authorList>
            <person name="Gilroy R."/>
            <person name="Ravi A."/>
            <person name="Getino M."/>
            <person name="Pursley I."/>
            <person name="Horton D.L."/>
            <person name="Alikhan N.F."/>
            <person name="Baker D."/>
            <person name="Gharbi K."/>
            <person name="Hall N."/>
            <person name="Watson M."/>
            <person name="Adriaenssens E.M."/>
            <person name="Foster-Nyarko E."/>
            <person name="Jarju S."/>
            <person name="Secka A."/>
            <person name="Antonio M."/>
            <person name="Oren A."/>
            <person name="Chaudhuri R.R."/>
            <person name="La Ragione R."/>
            <person name="Hildebrand F."/>
            <person name="Pallen M.J."/>
        </authorList>
    </citation>
    <scope>NUCLEOTIDE SEQUENCE</scope>
    <source>
        <strain evidence="7">A5-1222</strain>
    </source>
</reference>
<comment type="caution">
    <text evidence="7">The sequence shown here is derived from an EMBL/GenBank/DDBJ whole genome shotgun (WGS) entry which is preliminary data.</text>
</comment>
<keyword evidence="3 6" id="KW-0812">Transmembrane</keyword>
<reference evidence="7" key="2">
    <citation type="submission" date="2021-04" db="EMBL/GenBank/DDBJ databases">
        <authorList>
            <person name="Gilroy R."/>
        </authorList>
    </citation>
    <scope>NUCLEOTIDE SEQUENCE</scope>
    <source>
        <strain evidence="7">A5-1222</strain>
    </source>
</reference>
<gene>
    <name evidence="7" type="ORF">H9897_02105</name>
</gene>
<comment type="similarity">
    <text evidence="2">Belongs to the UPF0154 family.</text>
</comment>
<proteinExistence type="inferred from homology"/>
<keyword evidence="5 6" id="KW-0472">Membrane</keyword>
<protein>
    <submittedName>
        <fullName evidence="7">YneF family protein</fullName>
    </submittedName>
</protein>
<name>A0A9E2KWW4_9BACT</name>
<dbReference type="InterPro" id="IPR005359">
    <property type="entry name" value="UPF0154"/>
</dbReference>
<dbReference type="Pfam" id="PF03672">
    <property type="entry name" value="UPF0154"/>
    <property type="match status" value="1"/>
</dbReference>
<evidence type="ECO:0000256" key="5">
    <source>
        <dbReference type="ARBA" id="ARBA00023136"/>
    </source>
</evidence>
<evidence type="ECO:0000256" key="4">
    <source>
        <dbReference type="ARBA" id="ARBA00022989"/>
    </source>
</evidence>
<feature type="transmembrane region" description="Helical" evidence="6">
    <location>
        <begin position="12"/>
        <end position="34"/>
    </location>
</feature>
<organism evidence="7 8">
    <name type="scientific">Candidatus Ureaplasma intestinipullorum</name>
    <dbReference type="NCBI Taxonomy" id="2838770"/>
    <lineage>
        <taxon>Bacteria</taxon>
        <taxon>Bacillati</taxon>
        <taxon>Mycoplasmatota</taxon>
        <taxon>Mycoplasmoidales</taxon>
        <taxon>Mycoplasmoidaceae</taxon>
        <taxon>Ureaplasma</taxon>
    </lineage>
</organism>
<dbReference type="GO" id="GO:0016020">
    <property type="term" value="C:membrane"/>
    <property type="evidence" value="ECO:0007669"/>
    <property type="project" value="UniProtKB-SubCell"/>
</dbReference>
<evidence type="ECO:0000256" key="1">
    <source>
        <dbReference type="ARBA" id="ARBA00004167"/>
    </source>
</evidence>